<name>A0AAW3PQA0_9BURK</name>
<dbReference type="Proteomes" id="UP000070434">
    <property type="component" value="Unassembled WGS sequence"/>
</dbReference>
<evidence type="ECO:0000313" key="1">
    <source>
        <dbReference type="EMBL" id="KWZ30828.1"/>
    </source>
</evidence>
<dbReference type="EMBL" id="LNJP01000003">
    <property type="protein sequence ID" value="KWZ30828.1"/>
    <property type="molecule type" value="Genomic_DNA"/>
</dbReference>
<organism evidence="1 2">
    <name type="scientific">Burkholderia anthina</name>
    <dbReference type="NCBI Taxonomy" id="179879"/>
    <lineage>
        <taxon>Bacteria</taxon>
        <taxon>Pseudomonadati</taxon>
        <taxon>Pseudomonadota</taxon>
        <taxon>Betaproteobacteria</taxon>
        <taxon>Burkholderiales</taxon>
        <taxon>Burkholderiaceae</taxon>
        <taxon>Burkholderia</taxon>
        <taxon>Burkholderia cepacia complex</taxon>
    </lineage>
</organism>
<reference evidence="1 2" key="1">
    <citation type="submission" date="2015-11" db="EMBL/GenBank/DDBJ databases">
        <authorList>
            <person name="Sahl J."/>
            <person name="Wagner D."/>
            <person name="Keim P."/>
        </authorList>
    </citation>
    <scope>NUCLEOTIDE SEQUENCE [LARGE SCALE GENOMIC DNA]</scope>
    <source>
        <strain evidence="1 2">AZ-4-2-10-S1-D7</strain>
    </source>
</reference>
<dbReference type="AlphaFoldDB" id="A0AAW3PQA0"/>
<protein>
    <submittedName>
        <fullName evidence="1">Uncharacterized protein</fullName>
    </submittedName>
</protein>
<proteinExistence type="predicted"/>
<sequence>MAAIVRGGVVACGRVGPGRAGHGGAVDRVVPTGDAISPRPVEIPRARAACTPEPVRCRSRVCTAVVIFRRAGFRSRRAGWRVAMAIVLHCTTRVPAS</sequence>
<comment type="caution">
    <text evidence="1">The sequence shown here is derived from an EMBL/GenBank/DDBJ whole genome shotgun (WGS) entry which is preliminary data.</text>
</comment>
<gene>
    <name evidence="1" type="ORF">WS64_20970</name>
</gene>
<accession>A0AAW3PQA0</accession>
<evidence type="ECO:0000313" key="2">
    <source>
        <dbReference type="Proteomes" id="UP000070434"/>
    </source>
</evidence>